<dbReference type="Pfam" id="PF04227">
    <property type="entry name" value="Indigoidine_A"/>
    <property type="match status" value="1"/>
</dbReference>
<evidence type="ECO:0000313" key="8">
    <source>
        <dbReference type="EMBL" id="CAK0890389.1"/>
    </source>
</evidence>
<keyword evidence="3" id="KW-0464">Manganese</keyword>
<evidence type="ECO:0000256" key="2">
    <source>
        <dbReference type="ARBA" id="ARBA00022801"/>
    </source>
</evidence>
<evidence type="ECO:0000256" key="4">
    <source>
        <dbReference type="ARBA" id="ARBA00023239"/>
    </source>
</evidence>
<feature type="region of interest" description="Disordered" evidence="7">
    <location>
        <begin position="225"/>
        <end position="245"/>
    </location>
</feature>
<dbReference type="Proteomes" id="UP001189429">
    <property type="component" value="Unassembled WGS sequence"/>
</dbReference>
<feature type="region of interest" description="Disordered" evidence="7">
    <location>
        <begin position="395"/>
        <end position="417"/>
    </location>
</feature>
<proteinExistence type="predicted"/>
<dbReference type="PANTHER" id="PTHR42909:SF1">
    <property type="entry name" value="CARBOHYDRATE KINASE PFKB DOMAIN-CONTAINING PROTEIN"/>
    <property type="match status" value="1"/>
</dbReference>
<evidence type="ECO:0000256" key="3">
    <source>
        <dbReference type="ARBA" id="ARBA00023211"/>
    </source>
</evidence>
<feature type="region of interest" description="Disordered" evidence="7">
    <location>
        <begin position="127"/>
        <end position="173"/>
    </location>
</feature>
<evidence type="ECO:0008006" key="10">
    <source>
        <dbReference type="Google" id="ProtNLM"/>
    </source>
</evidence>
<evidence type="ECO:0000256" key="5">
    <source>
        <dbReference type="ARBA" id="ARBA00023295"/>
    </source>
</evidence>
<dbReference type="Pfam" id="PF13812">
    <property type="entry name" value="PPR_3"/>
    <property type="match status" value="2"/>
</dbReference>
<dbReference type="EMBL" id="CAUYUJ010019346">
    <property type="protein sequence ID" value="CAK0890389.1"/>
    <property type="molecule type" value="Genomic_DNA"/>
</dbReference>
<organism evidence="8 9">
    <name type="scientific">Prorocentrum cordatum</name>
    <dbReference type="NCBI Taxonomy" id="2364126"/>
    <lineage>
        <taxon>Eukaryota</taxon>
        <taxon>Sar</taxon>
        <taxon>Alveolata</taxon>
        <taxon>Dinophyceae</taxon>
        <taxon>Prorocentrales</taxon>
        <taxon>Prorocentraceae</taxon>
        <taxon>Prorocentrum</taxon>
    </lineage>
</organism>
<evidence type="ECO:0000256" key="1">
    <source>
        <dbReference type="ARBA" id="ARBA00022723"/>
    </source>
</evidence>
<dbReference type="InterPro" id="IPR007342">
    <property type="entry name" value="PsuG"/>
</dbReference>
<comment type="caution">
    <text evidence="8">The sequence shown here is derived from an EMBL/GenBank/DDBJ whole genome shotgun (WGS) entry which is preliminary data.</text>
</comment>
<keyword evidence="5" id="KW-0326">Glycosidase</keyword>
<keyword evidence="9" id="KW-1185">Reference proteome</keyword>
<dbReference type="PROSITE" id="PS51375">
    <property type="entry name" value="PPR"/>
    <property type="match status" value="1"/>
</dbReference>
<evidence type="ECO:0000256" key="6">
    <source>
        <dbReference type="PROSITE-ProRule" id="PRU00708"/>
    </source>
</evidence>
<keyword evidence="4" id="KW-0456">Lyase</keyword>
<dbReference type="InterPro" id="IPR022830">
    <property type="entry name" value="Indigdn_synthA-like"/>
</dbReference>
<dbReference type="InterPro" id="IPR002885">
    <property type="entry name" value="PPR_rpt"/>
</dbReference>
<name>A0ABN9WU97_9DINO</name>
<evidence type="ECO:0000313" key="9">
    <source>
        <dbReference type="Proteomes" id="UP001189429"/>
    </source>
</evidence>
<dbReference type="InterPro" id="IPR011990">
    <property type="entry name" value="TPR-like_helical_dom_sf"/>
</dbReference>
<keyword evidence="2" id="KW-0378">Hydrolase</keyword>
<accession>A0ABN9WU97</accession>
<keyword evidence="1" id="KW-0479">Metal-binding</keyword>
<feature type="compositionally biased region" description="Basic and acidic residues" evidence="7">
    <location>
        <begin position="153"/>
        <end position="170"/>
    </location>
</feature>
<dbReference type="PROSITE" id="PS51257">
    <property type="entry name" value="PROKAR_LIPOPROTEIN"/>
    <property type="match status" value="1"/>
</dbReference>
<feature type="repeat" description="PPR" evidence="6">
    <location>
        <begin position="10"/>
        <end position="44"/>
    </location>
</feature>
<dbReference type="Gene3D" id="1.25.40.10">
    <property type="entry name" value="Tetratricopeptide repeat domain"/>
    <property type="match status" value="1"/>
</dbReference>
<evidence type="ECO:0000256" key="7">
    <source>
        <dbReference type="SAM" id="MobiDB-lite"/>
    </source>
</evidence>
<dbReference type="SUPFAM" id="SSF110581">
    <property type="entry name" value="Indigoidine synthase A-like"/>
    <property type="match status" value="1"/>
</dbReference>
<sequence length="417" mass="44185">MRTEWRLTPNANTYLNIISACSVRGQAEKAATWFERMRVAGISPALPAYNAVVTAHARARDLSGAGAWLERLREADLRPDAASYTSIISGCALRGDGAVKWLRRMRSEGVEPNGTSDDHVQRRAARLRLRRPAGRGPALAGERGGGRRRRRPRLDLAHPGPEQHGDDPPSRGEAAGAFRQMLAAGVRPDGPALRALSRAVGADECRRLCAELGVEQVRAEAVQDARSGHGNGHGPAAVERQAEPARLQGRSYTGHGREESLQRRAAAAVTTSEAAAARLFGGPASRRGERVAEALARVGAPRPAGAAAAAPLPLELSEEVAAALRTGTPVVALESTIISHGMPYPQNVQTAVEVEGILRAQGVTPATIGILEGRIHVGMERAQLDRLGQLGLECKKEGPGGRPGAISARRVRRASLS</sequence>
<dbReference type="NCBIfam" id="TIGR00756">
    <property type="entry name" value="PPR"/>
    <property type="match status" value="1"/>
</dbReference>
<reference evidence="8" key="1">
    <citation type="submission" date="2023-10" db="EMBL/GenBank/DDBJ databases">
        <authorList>
            <person name="Chen Y."/>
            <person name="Shah S."/>
            <person name="Dougan E. K."/>
            <person name="Thang M."/>
            <person name="Chan C."/>
        </authorList>
    </citation>
    <scope>NUCLEOTIDE SEQUENCE [LARGE SCALE GENOMIC DNA]</scope>
</reference>
<dbReference type="Gene3D" id="3.40.1790.10">
    <property type="entry name" value="Indigoidine synthase domain"/>
    <property type="match status" value="1"/>
</dbReference>
<protein>
    <recommendedName>
        <fullName evidence="10">Pseudouridine-5'-phosphate glycosidase</fullName>
    </recommendedName>
</protein>
<dbReference type="PANTHER" id="PTHR42909">
    <property type="entry name" value="ZGC:136858"/>
    <property type="match status" value="1"/>
</dbReference>
<gene>
    <name evidence="8" type="ORF">PCOR1329_LOCUS70648</name>
</gene>